<reference evidence="3" key="1">
    <citation type="journal article" date="2023" name="G3 (Bethesda)">
        <title>A reference genome for the long-term kleptoplast-retaining sea slug Elysia crispata morphotype clarki.</title>
        <authorList>
            <person name="Eastman K.E."/>
            <person name="Pendleton A.L."/>
            <person name="Shaikh M.A."/>
            <person name="Suttiyut T."/>
            <person name="Ogas R."/>
            <person name="Tomko P."/>
            <person name="Gavelis G."/>
            <person name="Widhalm J.R."/>
            <person name="Wisecaver J.H."/>
        </authorList>
    </citation>
    <scope>NUCLEOTIDE SEQUENCE</scope>
    <source>
        <strain evidence="3">ECLA1</strain>
    </source>
</reference>
<feature type="region of interest" description="Disordered" evidence="1">
    <location>
        <begin position="831"/>
        <end position="906"/>
    </location>
</feature>
<feature type="transmembrane region" description="Helical" evidence="2">
    <location>
        <begin position="660"/>
        <end position="683"/>
    </location>
</feature>
<dbReference type="AlphaFoldDB" id="A0AAE1DLZ2"/>
<feature type="compositionally biased region" description="Acidic residues" evidence="1">
    <location>
        <begin position="872"/>
        <end position="892"/>
    </location>
</feature>
<feature type="transmembrane region" description="Helical" evidence="2">
    <location>
        <begin position="361"/>
        <end position="380"/>
    </location>
</feature>
<evidence type="ECO:0008006" key="5">
    <source>
        <dbReference type="Google" id="ProtNLM"/>
    </source>
</evidence>
<evidence type="ECO:0000256" key="2">
    <source>
        <dbReference type="SAM" id="Phobius"/>
    </source>
</evidence>
<feature type="transmembrane region" description="Helical" evidence="2">
    <location>
        <begin position="559"/>
        <end position="579"/>
    </location>
</feature>
<dbReference type="Proteomes" id="UP001283361">
    <property type="component" value="Unassembled WGS sequence"/>
</dbReference>
<accession>A0AAE1DLZ2</accession>
<evidence type="ECO:0000313" key="3">
    <source>
        <dbReference type="EMBL" id="KAK3774720.1"/>
    </source>
</evidence>
<protein>
    <recommendedName>
        <fullName evidence="5">Solute carrier family 43 member 3</fullName>
    </recommendedName>
</protein>
<gene>
    <name evidence="3" type="ORF">RRG08_014923</name>
</gene>
<feature type="transmembrane region" description="Helical" evidence="2">
    <location>
        <begin position="425"/>
        <end position="443"/>
    </location>
</feature>
<dbReference type="InterPro" id="IPR036259">
    <property type="entry name" value="MFS_trans_sf"/>
</dbReference>
<feature type="transmembrane region" description="Helical" evidence="2">
    <location>
        <begin position="392"/>
        <end position="413"/>
    </location>
</feature>
<dbReference type="Pfam" id="PF07690">
    <property type="entry name" value="MFS_1"/>
    <property type="match status" value="1"/>
</dbReference>
<feature type="transmembrane region" description="Helical" evidence="2">
    <location>
        <begin position="689"/>
        <end position="711"/>
    </location>
</feature>
<proteinExistence type="predicted"/>
<feature type="region of interest" description="Disordered" evidence="1">
    <location>
        <begin position="88"/>
        <end position="122"/>
    </location>
</feature>
<feature type="transmembrane region" description="Helical" evidence="2">
    <location>
        <begin position="512"/>
        <end position="531"/>
    </location>
</feature>
<evidence type="ECO:0000256" key="1">
    <source>
        <dbReference type="SAM" id="MobiDB-lite"/>
    </source>
</evidence>
<dbReference type="InterPro" id="IPR011701">
    <property type="entry name" value="MFS"/>
</dbReference>
<sequence>MNIWGDSLSINLNISTDLVTSAVRAGQAISATMPKKCSKRLSALTWALFECMFFSSIVVGWTWLTIVFRTDGYFTDTCNVTFVNVTPSGRHSASGAERNLAGSRPGEERGKARKRPCRSRRESFQLNSHAVNRFIGEARQEADIPVEKLFRTNGTSVKVASHGYDAGLIIHPRADNLNSGGTKRETGINSSKGHPEIRLRKVKVYEAFRETADGLFRSNTSQHVDQLVVPPQAGSERYTWSRGHHLPPQVFQVARLQQGAATANQGRFKRDRQYDTGVGYSDSGFPTRPPSPRVLGYCLDQNEKLRLMFALVLILRDLCTFPMGAFYDKHGTTKTRLLTVLIFALGTLMMIFTSYHVPWLVVPALALTAIAGSAVLLTNLQTANLFGRKRHLVVSLYVGAAYSDGIITLLMQLSHSDGVELQTSFMFLTIGIVPLLVSTVAFLPKTRIPWPLPADYGKRRNKSLDEDLLRKQRAWQRRMSEEPDLDLGPHLFPDSSPFTEANGGRCRKPPPAFAPVAMQSLFVLGSLWFGIQRLQEAVFDARVVDIADMELVRSVDYEIYYGVIQLLAVLVSPLAGLLIDRHMPRELGSTVATQQMRRIIPSIAVTSSLGVVQVVIDMFSDPVAHSLATVVNLLHKVFAHTTMCAFVLHVHFNHQHLGKYYGLTCAISAAISALQFPVRIFLIQMTSSIMPAQILLLVLGLLSFGHAINVWDQCRRRRIKDNSDRSSEKFQAQLTAGVVPLSVHIETDESNLPANNATTGADGSAPGKVKVVDGPDCVFEGVCVVKDGDHGNGKRVVVVVDDAGVDGEDSPKPPNCLNAEVCNEVPETLKEPTEHHVTNESAVSKNAFVATETNASRKVPEEKGPHTPEELSPTEDEEKNELDDIDDEEFDVDGSSPSNMLEFVKL</sequence>
<feature type="compositionally biased region" description="Basic and acidic residues" evidence="1">
    <location>
        <begin position="858"/>
        <end position="869"/>
    </location>
</feature>
<feature type="transmembrane region" description="Helical" evidence="2">
    <location>
        <begin position="628"/>
        <end position="648"/>
    </location>
</feature>
<dbReference type="CDD" id="cd06174">
    <property type="entry name" value="MFS"/>
    <property type="match status" value="1"/>
</dbReference>
<keyword evidence="2" id="KW-1133">Transmembrane helix</keyword>
<dbReference type="InterPro" id="IPR027197">
    <property type="entry name" value="SLC43A3"/>
</dbReference>
<dbReference type="Gene3D" id="1.20.1250.20">
    <property type="entry name" value="MFS general substrate transporter like domains"/>
    <property type="match status" value="1"/>
</dbReference>
<evidence type="ECO:0000313" key="4">
    <source>
        <dbReference type="Proteomes" id="UP001283361"/>
    </source>
</evidence>
<dbReference type="SUPFAM" id="SSF103473">
    <property type="entry name" value="MFS general substrate transporter"/>
    <property type="match status" value="1"/>
</dbReference>
<organism evidence="3 4">
    <name type="scientific">Elysia crispata</name>
    <name type="common">lettuce slug</name>
    <dbReference type="NCBI Taxonomy" id="231223"/>
    <lineage>
        <taxon>Eukaryota</taxon>
        <taxon>Metazoa</taxon>
        <taxon>Spiralia</taxon>
        <taxon>Lophotrochozoa</taxon>
        <taxon>Mollusca</taxon>
        <taxon>Gastropoda</taxon>
        <taxon>Heterobranchia</taxon>
        <taxon>Euthyneura</taxon>
        <taxon>Panpulmonata</taxon>
        <taxon>Sacoglossa</taxon>
        <taxon>Placobranchoidea</taxon>
        <taxon>Plakobranchidae</taxon>
        <taxon>Elysia</taxon>
    </lineage>
</organism>
<keyword evidence="2" id="KW-0812">Transmembrane</keyword>
<dbReference type="PANTHER" id="PTHR20765:SF1">
    <property type="entry name" value="EQUILIBRATIVE NUCLEOBASE TRANSPORTER 1"/>
    <property type="match status" value="1"/>
</dbReference>
<keyword evidence="4" id="KW-1185">Reference proteome</keyword>
<keyword evidence="2" id="KW-0472">Membrane</keyword>
<dbReference type="EMBL" id="JAWDGP010003393">
    <property type="protein sequence ID" value="KAK3774720.1"/>
    <property type="molecule type" value="Genomic_DNA"/>
</dbReference>
<feature type="transmembrane region" description="Helical" evidence="2">
    <location>
        <begin position="337"/>
        <end position="355"/>
    </location>
</feature>
<dbReference type="PANTHER" id="PTHR20765">
    <property type="entry name" value="SOLUTE CARRIER FAMILY 43 MEMBER 3-RELATED"/>
    <property type="match status" value="1"/>
</dbReference>
<feature type="transmembrane region" description="Helical" evidence="2">
    <location>
        <begin position="43"/>
        <end position="64"/>
    </location>
</feature>
<dbReference type="GO" id="GO:0022857">
    <property type="term" value="F:transmembrane transporter activity"/>
    <property type="evidence" value="ECO:0007669"/>
    <property type="project" value="InterPro"/>
</dbReference>
<feature type="transmembrane region" description="Helical" evidence="2">
    <location>
        <begin position="599"/>
        <end position="616"/>
    </location>
</feature>
<name>A0AAE1DLZ2_9GAST</name>
<comment type="caution">
    <text evidence="3">The sequence shown here is derived from an EMBL/GenBank/DDBJ whole genome shotgun (WGS) entry which is preliminary data.</text>
</comment>